<dbReference type="GO" id="GO:0004252">
    <property type="term" value="F:serine-type endopeptidase activity"/>
    <property type="evidence" value="ECO:0007669"/>
    <property type="project" value="UniProtKB-UniRule"/>
</dbReference>
<dbReference type="SUPFAM" id="SSF52743">
    <property type="entry name" value="Subtilisin-like"/>
    <property type="match status" value="1"/>
</dbReference>
<dbReference type="PRINTS" id="PR00723">
    <property type="entry name" value="SUBTILISIN"/>
</dbReference>
<evidence type="ECO:0000259" key="17">
    <source>
        <dbReference type="PROSITE" id="PS51829"/>
    </source>
</evidence>
<dbReference type="SUPFAM" id="SSF49785">
    <property type="entry name" value="Galactose-binding domain-like"/>
    <property type="match status" value="1"/>
</dbReference>
<dbReference type="PANTHER" id="PTHR42884">
    <property type="entry name" value="PROPROTEIN CONVERTASE SUBTILISIN/KEXIN-RELATED"/>
    <property type="match status" value="1"/>
</dbReference>
<dbReference type="InterPro" id="IPR022398">
    <property type="entry name" value="Peptidase_S8_His-AS"/>
</dbReference>
<evidence type="ECO:0000256" key="1">
    <source>
        <dbReference type="ARBA" id="ARBA00004370"/>
    </source>
</evidence>
<dbReference type="GeneID" id="68358774"/>
<gene>
    <name evidence="18" type="ORF">HRG_09645</name>
</gene>
<dbReference type="InterPro" id="IPR023828">
    <property type="entry name" value="Peptidase_S8_Ser-AS"/>
</dbReference>
<reference evidence="18" key="1">
    <citation type="submission" date="2021-09" db="EMBL/GenBank/DDBJ databases">
        <title>A high-quality genome of the endoparasitic fungus Hirsutella rhossiliensis with a comparison of Hirsutella genomes reveals transposable elements contributing to genome size variation.</title>
        <authorList>
            <person name="Lin R."/>
            <person name="Jiao Y."/>
            <person name="Sun X."/>
            <person name="Ling J."/>
            <person name="Xie B."/>
            <person name="Cheng X."/>
        </authorList>
    </citation>
    <scope>NUCLEOTIDE SEQUENCE</scope>
    <source>
        <strain evidence="18">HR02</strain>
    </source>
</reference>
<keyword evidence="12" id="KW-0325">Glycoprotein</keyword>
<dbReference type="AlphaFoldDB" id="A0A9P8MQ94"/>
<dbReference type="GO" id="GO:0000139">
    <property type="term" value="C:Golgi membrane"/>
    <property type="evidence" value="ECO:0007669"/>
    <property type="project" value="TreeGrafter"/>
</dbReference>
<keyword evidence="7 14" id="KW-0720">Serine protease</keyword>
<keyword evidence="5" id="KW-0732">Signal</keyword>
<dbReference type="PROSITE" id="PS00136">
    <property type="entry name" value="SUBTILASE_ASP"/>
    <property type="match status" value="1"/>
</dbReference>
<evidence type="ECO:0000256" key="3">
    <source>
        <dbReference type="ARBA" id="ARBA00022670"/>
    </source>
</evidence>
<evidence type="ECO:0000256" key="16">
    <source>
        <dbReference type="SAM" id="Phobius"/>
    </source>
</evidence>
<evidence type="ECO:0000256" key="9">
    <source>
        <dbReference type="ARBA" id="ARBA00022989"/>
    </source>
</evidence>
<evidence type="ECO:0000256" key="2">
    <source>
        <dbReference type="ARBA" id="ARBA00005325"/>
    </source>
</evidence>
<accession>A0A9P8MQ94</accession>
<comment type="caution">
    <text evidence="18">The sequence shown here is derived from an EMBL/GenBank/DDBJ whole genome shotgun (WGS) entry which is preliminary data.</text>
</comment>
<evidence type="ECO:0000256" key="7">
    <source>
        <dbReference type="ARBA" id="ARBA00022825"/>
    </source>
</evidence>
<evidence type="ECO:0000313" key="18">
    <source>
        <dbReference type="EMBL" id="KAH0959184.1"/>
    </source>
</evidence>
<comment type="similarity">
    <text evidence="2">Belongs to the peptidase S8 family. Furin subfamily.</text>
</comment>
<protein>
    <submittedName>
        <fullName evidence="18">Subtilase family domain-containing protein</fullName>
    </submittedName>
</protein>
<dbReference type="PROSITE" id="PS00137">
    <property type="entry name" value="SUBTILASE_HIS"/>
    <property type="match status" value="1"/>
</dbReference>
<feature type="transmembrane region" description="Helical" evidence="16">
    <location>
        <begin position="688"/>
        <end position="711"/>
    </location>
</feature>
<evidence type="ECO:0000256" key="13">
    <source>
        <dbReference type="PIRSR" id="PIRSR615500-1"/>
    </source>
</evidence>
<feature type="domain" description="P/Homo B" evidence="17">
    <location>
        <begin position="471"/>
        <end position="606"/>
    </location>
</feature>
<feature type="compositionally biased region" description="Acidic residues" evidence="15">
    <location>
        <begin position="794"/>
        <end position="811"/>
    </location>
</feature>
<feature type="compositionally biased region" description="Low complexity" evidence="15">
    <location>
        <begin position="662"/>
        <end position="676"/>
    </location>
</feature>
<dbReference type="InterPro" id="IPR034182">
    <property type="entry name" value="Kexin/furin"/>
</dbReference>
<evidence type="ECO:0000256" key="10">
    <source>
        <dbReference type="ARBA" id="ARBA00023136"/>
    </source>
</evidence>
<dbReference type="InterPro" id="IPR002884">
    <property type="entry name" value="P_dom"/>
</dbReference>
<dbReference type="InterPro" id="IPR023827">
    <property type="entry name" value="Peptidase_S8_Asp-AS"/>
</dbReference>
<sequence>MDPASPARRSPPRPSRRLYDRYDYYVVHLAQSVSPDQVADRFGMQNDGPLPSLSDHFLLRARKTHHDVLKRELQEHRRRKRDLAGPDVLDGVLLARKQVPRMRLEKRFIPPPPDSALDLRASSPSADAATVERQNLLMDKLNIRDPIFKEQWHLINTLQPGHDINVTGLWLEGTTGFNATVAIIDDGIDMHSDDLKQNYFAEGSWDFNDNQAVPEPKLSDDRHGTRCAGEVAAVRNDVCGIGAAYNARVAGIRILSKPISDADEADAMVFGNQENQIYSCSWGPRDDGRSMEAPGILIQRAILKGIQEGRGGLGSIYVFASGNGAASGDNCNFDGYTNSIYSITVGAVDRAGHHPYYSELCSAQLVVTYSSGGGDSIHTTDVGVNRCTSTHGGTSAAAPLAAGIFALVMQVRPDLTWRDMQYLAMDTAIPVQDKQESWKKTAIGKQYSHYFGYGKIDSYALVEKAKTWKKVMPQAWLFSPWVHVGTAIPEGEHGLVTHFEVTADAIRSANLARLEHVTVTMNLNHTRRGDVSVDLISPENVVSHIATARAHDNHRGGYDDWTFMTVVHWGESGIGNWSLVVHDTKQNEHQGMLVDWHLKLWGEAIDAAKAYPLPMPNATDDDDHDRIQSTITGPVATSTVIPLPEEPTSIAIPTDHPERPTKPGAKPTPTATSTPGVTPPIFTKPGPVWLYGALCLIIVFCVGLGAYLWVARRRRLRNQARDNYEFELIDEEELEALDGGEKDGLGGRRGRRTRGGELYDAFAGGSDDDDGDEGHGDAGLGAYKDQSAERLVGEDEAEQYVVGEESDDDGGADGGGEGRGGGGAGDDASLLGVRGRRG</sequence>
<name>A0A9P8MQ94_9HYPO</name>
<dbReference type="PROSITE" id="PS00138">
    <property type="entry name" value="SUBTILASE_SER"/>
    <property type="match status" value="1"/>
</dbReference>
<evidence type="ECO:0000256" key="6">
    <source>
        <dbReference type="ARBA" id="ARBA00022801"/>
    </source>
</evidence>
<dbReference type="Pfam" id="PF01483">
    <property type="entry name" value="P_proprotein"/>
    <property type="match status" value="1"/>
</dbReference>
<dbReference type="FunFam" id="2.60.120.260:FF:000026">
    <property type="entry name" value="proprotein convertase subtilisin/kexin type 7"/>
    <property type="match status" value="1"/>
</dbReference>
<feature type="compositionally biased region" description="Gly residues" evidence="15">
    <location>
        <begin position="812"/>
        <end position="825"/>
    </location>
</feature>
<evidence type="ECO:0000256" key="4">
    <source>
        <dbReference type="ARBA" id="ARBA00022692"/>
    </source>
</evidence>
<dbReference type="InterPro" id="IPR036852">
    <property type="entry name" value="Peptidase_S8/S53_dom_sf"/>
</dbReference>
<keyword evidence="4 16" id="KW-0812">Transmembrane</keyword>
<dbReference type="GO" id="GO:0005802">
    <property type="term" value="C:trans-Golgi network"/>
    <property type="evidence" value="ECO:0007669"/>
    <property type="project" value="TreeGrafter"/>
</dbReference>
<evidence type="ECO:0000256" key="14">
    <source>
        <dbReference type="PROSITE-ProRule" id="PRU01240"/>
    </source>
</evidence>
<evidence type="ECO:0000256" key="15">
    <source>
        <dbReference type="SAM" id="MobiDB-lite"/>
    </source>
</evidence>
<dbReference type="GO" id="GO:0016485">
    <property type="term" value="P:protein processing"/>
    <property type="evidence" value="ECO:0007669"/>
    <property type="project" value="TreeGrafter"/>
</dbReference>
<evidence type="ECO:0000313" key="19">
    <source>
        <dbReference type="Proteomes" id="UP000824596"/>
    </source>
</evidence>
<keyword evidence="10 16" id="KW-0472">Membrane</keyword>
<dbReference type="RefSeq" id="XP_044716697.1">
    <property type="nucleotide sequence ID" value="XM_044868116.1"/>
</dbReference>
<evidence type="ECO:0000256" key="8">
    <source>
        <dbReference type="ARBA" id="ARBA00022837"/>
    </source>
</evidence>
<dbReference type="FunFam" id="3.40.50.200:FF:000005">
    <property type="entry name" value="Proprotein convertase subtilisin/kexin type 7"/>
    <property type="match status" value="1"/>
</dbReference>
<dbReference type="Gene3D" id="2.60.120.260">
    <property type="entry name" value="Galactose-binding domain-like"/>
    <property type="match status" value="1"/>
</dbReference>
<keyword evidence="19" id="KW-1185">Reference proteome</keyword>
<keyword evidence="9 16" id="KW-1133">Transmembrane helix</keyword>
<keyword evidence="11" id="KW-0865">Zymogen</keyword>
<dbReference type="CDD" id="cd04059">
    <property type="entry name" value="Peptidases_S8_Protein_convertases_Kexins_Furin-like"/>
    <property type="match status" value="1"/>
</dbReference>
<keyword evidence="8" id="KW-0106">Calcium</keyword>
<feature type="active site" description="Charge relay system" evidence="13 14">
    <location>
        <position position="223"/>
    </location>
</feature>
<dbReference type="GO" id="GO:0007323">
    <property type="term" value="P:peptide pheromone maturation"/>
    <property type="evidence" value="ECO:0007669"/>
    <property type="project" value="UniProtKB-ARBA"/>
</dbReference>
<dbReference type="InterPro" id="IPR008979">
    <property type="entry name" value="Galactose-bd-like_sf"/>
</dbReference>
<evidence type="ECO:0000256" key="12">
    <source>
        <dbReference type="ARBA" id="ARBA00023180"/>
    </source>
</evidence>
<feature type="region of interest" description="Disordered" evidence="15">
    <location>
        <begin position="759"/>
        <end position="838"/>
    </location>
</feature>
<feature type="active site" description="Charge relay system" evidence="13 14">
    <location>
        <position position="185"/>
    </location>
</feature>
<proteinExistence type="inferred from homology"/>
<dbReference type="InterPro" id="IPR000209">
    <property type="entry name" value="Peptidase_S8/S53_dom"/>
</dbReference>
<dbReference type="PROSITE" id="PS51892">
    <property type="entry name" value="SUBTILASE"/>
    <property type="match status" value="1"/>
</dbReference>
<dbReference type="Pfam" id="PF00082">
    <property type="entry name" value="Peptidase_S8"/>
    <property type="match status" value="1"/>
</dbReference>
<feature type="active site" description="Charge relay system" evidence="13 14">
    <location>
        <position position="395"/>
    </location>
</feature>
<dbReference type="PANTHER" id="PTHR42884:SF14">
    <property type="entry name" value="NEUROENDOCRINE CONVERTASE 1"/>
    <property type="match status" value="1"/>
</dbReference>
<dbReference type="EMBL" id="JAIZPD010000013">
    <property type="protein sequence ID" value="KAH0959184.1"/>
    <property type="molecule type" value="Genomic_DNA"/>
</dbReference>
<comment type="subcellular location">
    <subcellularLocation>
        <location evidence="1">Membrane</location>
    </subcellularLocation>
</comment>
<dbReference type="Gene3D" id="3.40.50.200">
    <property type="entry name" value="Peptidase S8/S53 domain"/>
    <property type="match status" value="1"/>
</dbReference>
<feature type="region of interest" description="Disordered" evidence="15">
    <location>
        <begin position="648"/>
        <end position="678"/>
    </location>
</feature>
<keyword evidence="6 14" id="KW-0378">Hydrolase</keyword>
<keyword evidence="3 14" id="KW-0645">Protease</keyword>
<dbReference type="OrthoDB" id="300641at2759"/>
<evidence type="ECO:0000256" key="11">
    <source>
        <dbReference type="ARBA" id="ARBA00023145"/>
    </source>
</evidence>
<evidence type="ECO:0000256" key="5">
    <source>
        <dbReference type="ARBA" id="ARBA00022729"/>
    </source>
</evidence>
<dbReference type="PROSITE" id="PS51829">
    <property type="entry name" value="P_HOMO_B"/>
    <property type="match status" value="1"/>
</dbReference>
<dbReference type="Proteomes" id="UP000824596">
    <property type="component" value="Unassembled WGS sequence"/>
</dbReference>
<organism evidence="18 19">
    <name type="scientific">Hirsutella rhossiliensis</name>
    <dbReference type="NCBI Taxonomy" id="111463"/>
    <lineage>
        <taxon>Eukaryota</taxon>
        <taxon>Fungi</taxon>
        <taxon>Dikarya</taxon>
        <taxon>Ascomycota</taxon>
        <taxon>Pezizomycotina</taxon>
        <taxon>Sordariomycetes</taxon>
        <taxon>Hypocreomycetidae</taxon>
        <taxon>Hypocreales</taxon>
        <taxon>Ophiocordycipitaceae</taxon>
        <taxon>Hirsutella</taxon>
    </lineage>
</organism>
<dbReference type="InterPro" id="IPR015500">
    <property type="entry name" value="Peptidase_S8_subtilisin-rel"/>
</dbReference>